<evidence type="ECO:0000256" key="3">
    <source>
        <dbReference type="ARBA" id="ARBA00022989"/>
    </source>
</evidence>
<evidence type="ECO:0000313" key="7">
    <source>
        <dbReference type="Proteomes" id="UP000016923"/>
    </source>
</evidence>
<dbReference type="Pfam" id="PF06726">
    <property type="entry name" value="BC10"/>
    <property type="match status" value="1"/>
</dbReference>
<dbReference type="Proteomes" id="UP000016923">
    <property type="component" value="Unassembled WGS sequence"/>
</dbReference>
<evidence type="ECO:0000256" key="2">
    <source>
        <dbReference type="ARBA" id="ARBA00022692"/>
    </source>
</evidence>
<dbReference type="AlphaFoldDB" id="S3C7R5"/>
<dbReference type="OMA" id="CMDIYIR"/>
<dbReference type="GO" id="GO:0016020">
    <property type="term" value="C:membrane"/>
    <property type="evidence" value="ECO:0007669"/>
    <property type="project" value="UniProtKB-SubCell"/>
</dbReference>
<dbReference type="EMBL" id="KE148149">
    <property type="protein sequence ID" value="EPE07991.1"/>
    <property type="molecule type" value="Genomic_DNA"/>
</dbReference>
<evidence type="ECO:0000256" key="4">
    <source>
        <dbReference type="ARBA" id="ARBA00023136"/>
    </source>
</evidence>
<gene>
    <name evidence="6" type="ORF">F503_00774</name>
</gene>
<dbReference type="PANTHER" id="PTHR13259:SF1">
    <property type="entry name" value="BLADDER CANCER-ASSOCIATED PROTEIN"/>
    <property type="match status" value="1"/>
</dbReference>
<evidence type="ECO:0000313" key="6">
    <source>
        <dbReference type="EMBL" id="EPE07991.1"/>
    </source>
</evidence>
<dbReference type="PANTHER" id="PTHR13259">
    <property type="entry name" value="BLADDER CANCER 10 KD PROTEIN HOMOLOG"/>
    <property type="match status" value="1"/>
</dbReference>
<evidence type="ECO:0000256" key="1">
    <source>
        <dbReference type="ARBA" id="ARBA00004370"/>
    </source>
</evidence>
<keyword evidence="2 5" id="KW-0812">Transmembrane</keyword>
<dbReference type="OrthoDB" id="5563033at2759"/>
<sequence length="179" mass="19745">MFCLRSWLPLLFIPTNASPSFIFLFFVCTYFLNRPCVYCSFLLIILFLTSCNWSDHCFFDFSSNWFQPRTLSDHALTSTACNTTASNATGACASCAGCQAHGAASALDGLAGGLGDEIKATVSMVSDMVSSSVPATVHSAGQKLVQTRDEWTGIGLEWLRSLLGRREWRIECLDIYIRL</sequence>
<comment type="subcellular location">
    <subcellularLocation>
        <location evidence="1">Membrane</location>
    </subcellularLocation>
</comment>
<accession>S3C7R5</accession>
<dbReference type="SMART" id="SM01396">
    <property type="entry name" value="BC10"/>
    <property type="match status" value="1"/>
</dbReference>
<dbReference type="eggNOG" id="ENOG502S4C9">
    <property type="taxonomic scope" value="Eukaryota"/>
</dbReference>
<dbReference type="InterPro" id="IPR009598">
    <property type="entry name" value="BCALP"/>
</dbReference>
<keyword evidence="7" id="KW-1185">Reference proteome</keyword>
<keyword evidence="4 5" id="KW-0472">Membrane</keyword>
<evidence type="ECO:0000256" key="5">
    <source>
        <dbReference type="SAM" id="Phobius"/>
    </source>
</evidence>
<reference evidence="6 7" key="1">
    <citation type="journal article" date="2013" name="BMC Genomics">
        <title>The genome and transcriptome of the pine saprophyte Ophiostoma piceae, and a comparison with the bark beetle-associated pine pathogen Grosmannia clavigera.</title>
        <authorList>
            <person name="Haridas S."/>
            <person name="Wang Y."/>
            <person name="Lim L."/>
            <person name="Massoumi Alamouti S."/>
            <person name="Jackman S."/>
            <person name="Docking R."/>
            <person name="Robertson G."/>
            <person name="Birol I."/>
            <person name="Bohlmann J."/>
            <person name="Breuil C."/>
        </authorList>
    </citation>
    <scope>NUCLEOTIDE SEQUENCE [LARGE SCALE GENOMIC DNA]</scope>
    <source>
        <strain evidence="6 7">UAMH 11346</strain>
    </source>
</reference>
<protein>
    <submittedName>
        <fullName evidence="6">Uncharacterized protein</fullName>
    </submittedName>
</protein>
<proteinExistence type="predicted"/>
<feature type="transmembrane region" description="Helical" evidence="5">
    <location>
        <begin position="21"/>
        <end position="48"/>
    </location>
</feature>
<keyword evidence="3 5" id="KW-1133">Transmembrane helix</keyword>
<dbReference type="VEuPathDB" id="FungiDB:F503_00774"/>
<organism evidence="6 7">
    <name type="scientific">Ophiostoma piceae (strain UAMH 11346)</name>
    <name type="common">Sap stain fungus</name>
    <dbReference type="NCBI Taxonomy" id="1262450"/>
    <lineage>
        <taxon>Eukaryota</taxon>
        <taxon>Fungi</taxon>
        <taxon>Dikarya</taxon>
        <taxon>Ascomycota</taxon>
        <taxon>Pezizomycotina</taxon>
        <taxon>Sordariomycetes</taxon>
        <taxon>Sordariomycetidae</taxon>
        <taxon>Ophiostomatales</taxon>
        <taxon>Ophiostomataceae</taxon>
        <taxon>Ophiostoma</taxon>
    </lineage>
</organism>
<dbReference type="HOGENOM" id="CLU_110806_0_0_1"/>
<name>S3C7R5_OPHP1</name>